<organism evidence="3 4">
    <name type="scientific">Cnephaeus nilssonii</name>
    <name type="common">Northern bat</name>
    <name type="synonym">Eptesicus nilssonii</name>
    <dbReference type="NCBI Taxonomy" id="3371016"/>
    <lineage>
        <taxon>Eukaryota</taxon>
        <taxon>Metazoa</taxon>
        <taxon>Chordata</taxon>
        <taxon>Craniata</taxon>
        <taxon>Vertebrata</taxon>
        <taxon>Euteleostomi</taxon>
        <taxon>Mammalia</taxon>
        <taxon>Eutheria</taxon>
        <taxon>Laurasiatheria</taxon>
        <taxon>Chiroptera</taxon>
        <taxon>Yangochiroptera</taxon>
        <taxon>Vespertilionidae</taxon>
        <taxon>Cnephaeus</taxon>
    </lineage>
</organism>
<feature type="domain" description="KRAB" evidence="2">
    <location>
        <begin position="75"/>
        <end position="150"/>
    </location>
</feature>
<dbReference type="InterPro" id="IPR050169">
    <property type="entry name" value="Krueppel_C2H2_ZnF"/>
</dbReference>
<dbReference type="CDD" id="cd07765">
    <property type="entry name" value="KRAB_A-box"/>
    <property type="match status" value="1"/>
</dbReference>
<name>A0AA40HFJ0_CNENI</name>
<comment type="caution">
    <text evidence="3">The sequence shown here is derived from an EMBL/GenBank/DDBJ whole genome shotgun (WGS) entry which is preliminary data.</text>
</comment>
<evidence type="ECO:0000313" key="4">
    <source>
        <dbReference type="Proteomes" id="UP001177744"/>
    </source>
</evidence>
<dbReference type="PANTHER" id="PTHR23232">
    <property type="entry name" value="KRAB DOMAIN C2H2 ZINC FINGER"/>
    <property type="match status" value="1"/>
</dbReference>
<dbReference type="Gene3D" id="6.10.140.140">
    <property type="match status" value="1"/>
</dbReference>
<evidence type="ECO:0000256" key="1">
    <source>
        <dbReference type="SAM" id="MobiDB-lite"/>
    </source>
</evidence>
<dbReference type="SUPFAM" id="SSF109640">
    <property type="entry name" value="KRAB domain (Kruppel-associated box)"/>
    <property type="match status" value="1"/>
</dbReference>
<dbReference type="Proteomes" id="UP001177744">
    <property type="component" value="Unassembled WGS sequence"/>
</dbReference>
<dbReference type="SMART" id="SM00349">
    <property type="entry name" value="KRAB"/>
    <property type="match status" value="1"/>
</dbReference>
<dbReference type="EMBL" id="JAULJE010000021">
    <property type="protein sequence ID" value="KAK1329810.1"/>
    <property type="molecule type" value="Genomic_DNA"/>
</dbReference>
<reference evidence="3" key="1">
    <citation type="submission" date="2023-06" db="EMBL/GenBank/DDBJ databases">
        <title>Reference genome for the Northern bat (Eptesicus nilssonii), a most northern bat species.</title>
        <authorList>
            <person name="Laine V.N."/>
            <person name="Pulliainen A.T."/>
            <person name="Lilley T.M."/>
        </authorList>
    </citation>
    <scope>NUCLEOTIDE SEQUENCE</scope>
    <source>
        <strain evidence="3">BLF_Eptnil</strain>
        <tissue evidence="3">Kidney</tissue>
    </source>
</reference>
<sequence length="300" mass="32725">MVPGPGVGTERRSINPGLAVSWRHDLGDCSGIAWQEGWGPAGIAQTLNGIALSPPLPQRFAPNPAALLRAIPVGVTFEDIALYFSREEWSLLGEGQRQLYLNVMLENFELVSSQGKTLTLTVTWTWLWDFPGPISQAPVFRQQQFSSGHPPIRAPPASTIGHPERNSDRAPMGGGQRKTAAGGKLVPAATQSATPSSATGAFRWLHWSSHSASRWGLREQRGAGTCESTPPLILSVPIGHPKSRPQTAASPIFINMNREICKKHQGVDLLIIMKLRKVSQILIVKKYINFFKALWRGGGF</sequence>
<dbReference type="InterPro" id="IPR001909">
    <property type="entry name" value="KRAB"/>
</dbReference>
<protein>
    <recommendedName>
        <fullName evidence="2">KRAB domain-containing protein</fullName>
    </recommendedName>
</protein>
<evidence type="ECO:0000313" key="3">
    <source>
        <dbReference type="EMBL" id="KAK1329810.1"/>
    </source>
</evidence>
<gene>
    <name evidence="3" type="ORF">QTO34_009993</name>
</gene>
<dbReference type="PROSITE" id="PS50805">
    <property type="entry name" value="KRAB"/>
    <property type="match status" value="1"/>
</dbReference>
<dbReference type="PANTHER" id="PTHR23232:SF133">
    <property type="entry name" value="RIKEN CDNA 1700020N01 GENE"/>
    <property type="match status" value="1"/>
</dbReference>
<proteinExistence type="predicted"/>
<dbReference type="Pfam" id="PF01352">
    <property type="entry name" value="KRAB"/>
    <property type="match status" value="1"/>
</dbReference>
<dbReference type="AlphaFoldDB" id="A0AA40HFJ0"/>
<feature type="region of interest" description="Disordered" evidence="1">
    <location>
        <begin position="144"/>
        <end position="192"/>
    </location>
</feature>
<accession>A0AA40HFJ0</accession>
<evidence type="ECO:0000259" key="2">
    <source>
        <dbReference type="PROSITE" id="PS50805"/>
    </source>
</evidence>
<dbReference type="InterPro" id="IPR036051">
    <property type="entry name" value="KRAB_dom_sf"/>
</dbReference>
<keyword evidence="4" id="KW-1185">Reference proteome</keyword>
<dbReference type="GO" id="GO:0006355">
    <property type="term" value="P:regulation of DNA-templated transcription"/>
    <property type="evidence" value="ECO:0007669"/>
    <property type="project" value="InterPro"/>
</dbReference>